<sequence>MREGEGACAPRPERGAANSPQIAEGLTVRDWQRAEGGEWREKGAGVLPAGNAEATPACPFLTLVSLAFRQGSKRNVTG</sequence>
<feature type="region of interest" description="Disordered" evidence="1">
    <location>
        <begin position="1"/>
        <end position="20"/>
    </location>
</feature>
<organism evidence="2 3">
    <name type="scientific">Botrimarina mediterranea</name>
    <dbReference type="NCBI Taxonomy" id="2528022"/>
    <lineage>
        <taxon>Bacteria</taxon>
        <taxon>Pseudomonadati</taxon>
        <taxon>Planctomycetota</taxon>
        <taxon>Planctomycetia</taxon>
        <taxon>Pirellulales</taxon>
        <taxon>Lacipirellulaceae</taxon>
        <taxon>Botrimarina</taxon>
    </lineage>
</organism>
<evidence type="ECO:0000313" key="2">
    <source>
        <dbReference type="EMBL" id="QDV73565.1"/>
    </source>
</evidence>
<gene>
    <name evidence="2" type="ORF">Spa11_17630</name>
</gene>
<dbReference type="AlphaFoldDB" id="A0A518K6Z8"/>
<reference evidence="2 3" key="1">
    <citation type="submission" date="2019-02" db="EMBL/GenBank/DDBJ databases">
        <title>Deep-cultivation of Planctomycetes and their phenomic and genomic characterization uncovers novel biology.</title>
        <authorList>
            <person name="Wiegand S."/>
            <person name="Jogler M."/>
            <person name="Boedeker C."/>
            <person name="Pinto D."/>
            <person name="Vollmers J."/>
            <person name="Rivas-Marin E."/>
            <person name="Kohn T."/>
            <person name="Peeters S.H."/>
            <person name="Heuer A."/>
            <person name="Rast P."/>
            <person name="Oberbeckmann S."/>
            <person name="Bunk B."/>
            <person name="Jeske O."/>
            <person name="Meyerdierks A."/>
            <person name="Storesund J.E."/>
            <person name="Kallscheuer N."/>
            <person name="Luecker S."/>
            <person name="Lage O.M."/>
            <person name="Pohl T."/>
            <person name="Merkel B.J."/>
            <person name="Hornburger P."/>
            <person name="Mueller R.-W."/>
            <person name="Bruemmer F."/>
            <person name="Labrenz M."/>
            <person name="Spormann A.M."/>
            <person name="Op den Camp H."/>
            <person name="Overmann J."/>
            <person name="Amann R."/>
            <person name="Jetten M.S.M."/>
            <person name="Mascher T."/>
            <person name="Medema M.H."/>
            <person name="Devos D.P."/>
            <person name="Kaster A.-K."/>
            <person name="Ovreas L."/>
            <person name="Rohde M."/>
            <person name="Galperin M.Y."/>
            <person name="Jogler C."/>
        </authorList>
    </citation>
    <scope>NUCLEOTIDE SEQUENCE [LARGE SCALE GENOMIC DNA]</scope>
    <source>
        <strain evidence="2 3">Spa11</strain>
    </source>
</reference>
<dbReference type="KEGG" id="bmei:Spa11_17630"/>
<keyword evidence="3" id="KW-1185">Reference proteome</keyword>
<name>A0A518K6Z8_9BACT</name>
<evidence type="ECO:0000313" key="3">
    <source>
        <dbReference type="Proteomes" id="UP000316426"/>
    </source>
</evidence>
<dbReference type="Proteomes" id="UP000316426">
    <property type="component" value="Chromosome"/>
</dbReference>
<protein>
    <submittedName>
        <fullName evidence="2">Uncharacterized protein</fullName>
    </submittedName>
</protein>
<proteinExistence type="predicted"/>
<dbReference type="EMBL" id="CP036349">
    <property type="protein sequence ID" value="QDV73565.1"/>
    <property type="molecule type" value="Genomic_DNA"/>
</dbReference>
<accession>A0A518K6Z8</accession>
<evidence type="ECO:0000256" key="1">
    <source>
        <dbReference type="SAM" id="MobiDB-lite"/>
    </source>
</evidence>